<name>A0A2T9Z2Q4_9FUNG</name>
<keyword evidence="4" id="KW-0472">Membrane</keyword>
<keyword evidence="3" id="KW-1133">Transmembrane helix</keyword>
<dbReference type="AlphaFoldDB" id="A0A2T9Z2Q4"/>
<dbReference type="Proteomes" id="UP000245699">
    <property type="component" value="Unassembled WGS sequence"/>
</dbReference>
<dbReference type="EMBL" id="MBFT01000066">
    <property type="protein sequence ID" value="PVU98849.1"/>
    <property type="molecule type" value="Genomic_DNA"/>
</dbReference>
<dbReference type="PANTHER" id="PTHR28293">
    <property type="entry name" value="NUCLEAR RIM PROTEIN 1"/>
    <property type="match status" value="1"/>
</dbReference>
<sequence>MGQVLEKLDDFYTDLKSGYGYGQYSKQLAWPLVLLLNSLQVIVHFSRLYNEYEKFQIEELFSPYKNGFGSTIKNYKSAKHLDYNSIDDIEHSSFYKLAINAISLFSKKKKYQIRGTPKEEWSSMSNIKRVPDTSTRIYNEPKKQKNSFFLNPNVENSDTNYMYELFIWDPSEFSLNLFCWWSPVQLILICFSDTNNWYYLVPAIFAVGFQMQYVVTEFVNLERSKKILVEQVYNEYNEGFVYPRLFKRSREIAILTDINSMNNPEYFEDSENKEKYISKNNFELKEHINTNINQQQESFGNNITPLKKIKEQKRNDRTPYKRSILLPQNNLDQESNQKTKPKHTFMFSPLD</sequence>
<dbReference type="GO" id="GO:0007096">
    <property type="term" value="P:regulation of exit from mitosis"/>
    <property type="evidence" value="ECO:0007669"/>
    <property type="project" value="TreeGrafter"/>
</dbReference>
<proteinExistence type="predicted"/>
<evidence type="ECO:0000256" key="2">
    <source>
        <dbReference type="ARBA" id="ARBA00022692"/>
    </source>
</evidence>
<gene>
    <name evidence="6" type="ORF">BB559_001237</name>
</gene>
<dbReference type="InterPro" id="IPR018819">
    <property type="entry name" value="Nur1/Mug154"/>
</dbReference>
<protein>
    <submittedName>
        <fullName evidence="6">Uncharacterized protein</fullName>
    </submittedName>
</protein>
<keyword evidence="7" id="KW-1185">Reference proteome</keyword>
<dbReference type="GO" id="GO:0012505">
    <property type="term" value="C:endomembrane system"/>
    <property type="evidence" value="ECO:0007669"/>
    <property type="project" value="UniProtKB-SubCell"/>
</dbReference>
<reference evidence="6 7" key="1">
    <citation type="journal article" date="2018" name="MBio">
        <title>Comparative Genomics Reveals the Core Gene Toolbox for the Fungus-Insect Symbiosis.</title>
        <authorList>
            <person name="Wang Y."/>
            <person name="Stata M."/>
            <person name="Wang W."/>
            <person name="Stajich J.E."/>
            <person name="White M.M."/>
            <person name="Moncalvo J.M."/>
        </authorList>
    </citation>
    <scope>NUCLEOTIDE SEQUENCE [LARGE SCALE GENOMIC DNA]</scope>
    <source>
        <strain evidence="6 7">AUS-77-4</strain>
    </source>
</reference>
<evidence type="ECO:0000313" key="7">
    <source>
        <dbReference type="Proteomes" id="UP000245699"/>
    </source>
</evidence>
<dbReference type="OrthoDB" id="3363151at2759"/>
<organism evidence="6 7">
    <name type="scientific">Furculomyces boomerangus</name>
    <dbReference type="NCBI Taxonomy" id="61424"/>
    <lineage>
        <taxon>Eukaryota</taxon>
        <taxon>Fungi</taxon>
        <taxon>Fungi incertae sedis</taxon>
        <taxon>Zoopagomycota</taxon>
        <taxon>Kickxellomycotina</taxon>
        <taxon>Harpellomycetes</taxon>
        <taxon>Harpellales</taxon>
        <taxon>Harpellaceae</taxon>
        <taxon>Furculomyces</taxon>
    </lineage>
</organism>
<evidence type="ECO:0000256" key="4">
    <source>
        <dbReference type="ARBA" id="ARBA00023136"/>
    </source>
</evidence>
<evidence type="ECO:0000256" key="5">
    <source>
        <dbReference type="SAM" id="MobiDB-lite"/>
    </source>
</evidence>
<comment type="subcellular location">
    <subcellularLocation>
        <location evidence="1">Endomembrane system</location>
        <topology evidence="1">Multi-pass membrane protein</topology>
    </subcellularLocation>
</comment>
<evidence type="ECO:0000256" key="3">
    <source>
        <dbReference type="ARBA" id="ARBA00022989"/>
    </source>
</evidence>
<evidence type="ECO:0000313" key="6">
    <source>
        <dbReference type="EMBL" id="PVU98849.1"/>
    </source>
</evidence>
<dbReference type="STRING" id="61424.A0A2T9Z2Q4"/>
<comment type="caution">
    <text evidence="6">The sequence shown here is derived from an EMBL/GenBank/DDBJ whole genome shotgun (WGS) entry which is preliminary data.</text>
</comment>
<keyword evidence="2" id="KW-0812">Transmembrane</keyword>
<feature type="compositionally biased region" description="Polar residues" evidence="5">
    <location>
        <begin position="327"/>
        <end position="338"/>
    </location>
</feature>
<dbReference type="GO" id="GO:0043007">
    <property type="term" value="P:maintenance of rDNA"/>
    <property type="evidence" value="ECO:0007669"/>
    <property type="project" value="TreeGrafter"/>
</dbReference>
<evidence type="ECO:0000256" key="1">
    <source>
        <dbReference type="ARBA" id="ARBA00004127"/>
    </source>
</evidence>
<feature type="region of interest" description="Disordered" evidence="5">
    <location>
        <begin position="327"/>
        <end position="351"/>
    </location>
</feature>
<accession>A0A2T9Z2Q4</accession>
<dbReference type="PANTHER" id="PTHR28293:SF1">
    <property type="entry name" value="NUCLEAR RIM PROTEIN 1"/>
    <property type="match status" value="1"/>
</dbReference>
<dbReference type="Pfam" id="PF10332">
    <property type="entry name" value="DUF2418"/>
    <property type="match status" value="1"/>
</dbReference>